<evidence type="ECO:0000313" key="1">
    <source>
        <dbReference type="EMBL" id="KYQ57426.1"/>
    </source>
</evidence>
<name>A0A151XAN2_9HYME</name>
<reference evidence="1 2" key="1">
    <citation type="submission" date="2015-09" db="EMBL/GenBank/DDBJ databases">
        <title>Trachymyrmex zeteki WGS genome.</title>
        <authorList>
            <person name="Nygaard S."/>
            <person name="Hu H."/>
            <person name="Boomsma J."/>
            <person name="Zhang G."/>
        </authorList>
    </citation>
    <scope>NUCLEOTIDE SEQUENCE [LARGE SCALE GENOMIC DNA]</scope>
    <source>
        <strain evidence="1">Tzet28-1</strain>
        <tissue evidence="1">Whole body</tissue>
    </source>
</reference>
<evidence type="ECO:0000313" key="2">
    <source>
        <dbReference type="Proteomes" id="UP000075809"/>
    </source>
</evidence>
<sequence length="52" mass="6038">MERKRARLVEFASRYEKLPVIPGCTIVEKNDIRYVSTECSCGRSGTWYPRKG</sequence>
<proteinExistence type="predicted"/>
<organism evidence="1 2">
    <name type="scientific">Mycetomoellerius zeteki</name>
    <dbReference type="NCBI Taxonomy" id="64791"/>
    <lineage>
        <taxon>Eukaryota</taxon>
        <taxon>Metazoa</taxon>
        <taxon>Ecdysozoa</taxon>
        <taxon>Arthropoda</taxon>
        <taxon>Hexapoda</taxon>
        <taxon>Insecta</taxon>
        <taxon>Pterygota</taxon>
        <taxon>Neoptera</taxon>
        <taxon>Endopterygota</taxon>
        <taxon>Hymenoptera</taxon>
        <taxon>Apocrita</taxon>
        <taxon>Aculeata</taxon>
        <taxon>Formicoidea</taxon>
        <taxon>Formicidae</taxon>
        <taxon>Myrmicinae</taxon>
        <taxon>Mycetomoellerius</taxon>
    </lineage>
</organism>
<keyword evidence="2" id="KW-1185">Reference proteome</keyword>
<dbReference type="AlphaFoldDB" id="A0A151XAN2"/>
<accession>A0A151XAN2</accession>
<protein>
    <submittedName>
        <fullName evidence="1">Uncharacterized protein</fullName>
    </submittedName>
</protein>
<gene>
    <name evidence="1" type="ORF">ALC60_03387</name>
</gene>
<dbReference type="EMBL" id="KQ982335">
    <property type="protein sequence ID" value="KYQ57426.1"/>
    <property type="molecule type" value="Genomic_DNA"/>
</dbReference>
<dbReference type="Proteomes" id="UP000075809">
    <property type="component" value="Unassembled WGS sequence"/>
</dbReference>